<sequence>MKPVYLDYAATTPLDTRVLTAMQPYLTEIYGNPSSLHSFGQAARRGIACAREQAAALIGASPDEVFFTSGGTESDNWAIRGIAEERRAAGCGAHIVTSAVEHAAVRETCRYLARCGFTITKLPVDGDGRVDPVAVETALRTDTALVSIMTANNEVGTIEPIAKIGQIVRARGIPFHTDAVQAAGHIPLDVSALHVDALSFSAHKFCGPKGVGVLYLRRGMKCAPLLYGGAQERDLRAGTENAAAIVGCGRAAEIARAEMGVEDERLRAYTNLLRTKLSVIDGIVFHAAAQERLAGILNFGVRGIAQDSLLIRLDLEGFAVSAGSACSAGAAHPSHVLTALGFSDGEARSAIRVSLGRFTEREDVLAFADAVIQIAEEY</sequence>
<evidence type="ECO:0000313" key="13">
    <source>
        <dbReference type="Proteomes" id="UP000004067"/>
    </source>
</evidence>
<dbReference type="GO" id="GO:0046872">
    <property type="term" value="F:metal ion binding"/>
    <property type="evidence" value="ECO:0007669"/>
    <property type="project" value="UniProtKB-KW"/>
</dbReference>
<dbReference type="eggNOG" id="COG1104">
    <property type="taxonomic scope" value="Bacteria"/>
</dbReference>
<dbReference type="InterPro" id="IPR015422">
    <property type="entry name" value="PyrdxlP-dep_Trfase_small"/>
</dbReference>
<dbReference type="PANTHER" id="PTHR11601:SF34">
    <property type="entry name" value="CYSTEINE DESULFURASE"/>
    <property type="match status" value="1"/>
</dbReference>
<dbReference type="STRING" id="888060.HMPREF9081_1068"/>
<comment type="catalytic activity">
    <reaction evidence="9">
        <text>(sulfur carrier)-H + L-cysteine = (sulfur carrier)-SH + L-alanine</text>
        <dbReference type="Rhea" id="RHEA:43892"/>
        <dbReference type="Rhea" id="RHEA-COMP:14737"/>
        <dbReference type="Rhea" id="RHEA-COMP:14739"/>
        <dbReference type="ChEBI" id="CHEBI:29917"/>
        <dbReference type="ChEBI" id="CHEBI:35235"/>
        <dbReference type="ChEBI" id="CHEBI:57972"/>
        <dbReference type="ChEBI" id="CHEBI:64428"/>
        <dbReference type="EC" id="2.8.1.7"/>
    </reaction>
</comment>
<dbReference type="InterPro" id="IPR015424">
    <property type="entry name" value="PyrdxlP-dep_Trfase"/>
</dbReference>
<dbReference type="GO" id="GO:0051536">
    <property type="term" value="F:iron-sulfur cluster binding"/>
    <property type="evidence" value="ECO:0007669"/>
    <property type="project" value="UniProtKB-KW"/>
</dbReference>
<evidence type="ECO:0000259" key="11">
    <source>
        <dbReference type="Pfam" id="PF00266"/>
    </source>
</evidence>
<feature type="domain" description="Aminotransferase class V" evidence="11">
    <location>
        <begin position="4"/>
        <end position="367"/>
    </location>
</feature>
<gene>
    <name evidence="12" type="primary">iscS</name>
    <name evidence="12" type="ORF">HMPREF9081_1068</name>
</gene>
<dbReference type="OrthoDB" id="9808002at2"/>
<evidence type="ECO:0000256" key="3">
    <source>
        <dbReference type="ARBA" id="ARBA00012239"/>
    </source>
</evidence>
<comment type="caution">
    <text evidence="12">The sequence shown here is derived from an EMBL/GenBank/DDBJ whole genome shotgun (WGS) entry which is preliminary data.</text>
</comment>
<dbReference type="InterPro" id="IPR000192">
    <property type="entry name" value="Aminotrans_V_dom"/>
</dbReference>
<dbReference type="InterPro" id="IPR016454">
    <property type="entry name" value="Cysteine_dSase"/>
</dbReference>
<dbReference type="Pfam" id="PF00266">
    <property type="entry name" value="Aminotran_5"/>
    <property type="match status" value="1"/>
</dbReference>
<dbReference type="GO" id="GO:0031071">
    <property type="term" value="F:cysteine desulfurase activity"/>
    <property type="evidence" value="ECO:0007669"/>
    <property type="project" value="UniProtKB-EC"/>
</dbReference>
<dbReference type="HOGENOM" id="CLU_003433_0_0_9"/>
<evidence type="ECO:0000256" key="2">
    <source>
        <dbReference type="ARBA" id="ARBA00006490"/>
    </source>
</evidence>
<protein>
    <recommendedName>
        <fullName evidence="3">cysteine desulfurase</fullName>
        <ecNumber evidence="3">2.8.1.7</ecNumber>
    </recommendedName>
</protein>
<evidence type="ECO:0000256" key="5">
    <source>
        <dbReference type="ARBA" id="ARBA00022723"/>
    </source>
</evidence>
<dbReference type="EMBL" id="AFHQ01000029">
    <property type="protein sequence ID" value="EGK60687.1"/>
    <property type="molecule type" value="Genomic_DNA"/>
</dbReference>
<dbReference type="InterPro" id="IPR015421">
    <property type="entry name" value="PyrdxlP-dep_Trfase_major"/>
</dbReference>
<keyword evidence="5" id="KW-0479">Metal-binding</keyword>
<keyword evidence="4 12" id="KW-0808">Transferase</keyword>
<dbReference type="PANTHER" id="PTHR11601">
    <property type="entry name" value="CYSTEINE DESULFURYLASE FAMILY MEMBER"/>
    <property type="match status" value="1"/>
</dbReference>
<dbReference type="InterPro" id="IPR020578">
    <property type="entry name" value="Aminotrans_V_PyrdxlP_BS"/>
</dbReference>
<dbReference type="Gene3D" id="3.90.1150.10">
    <property type="entry name" value="Aspartate Aminotransferase, domain 1"/>
    <property type="match status" value="1"/>
</dbReference>
<evidence type="ECO:0000313" key="12">
    <source>
        <dbReference type="EMBL" id="EGK60687.1"/>
    </source>
</evidence>
<keyword evidence="6" id="KW-0663">Pyridoxal phosphate</keyword>
<dbReference type="RefSeq" id="WP_006305985.1">
    <property type="nucleotide sequence ID" value="NZ_GL892076.1"/>
</dbReference>
<evidence type="ECO:0000256" key="4">
    <source>
        <dbReference type="ARBA" id="ARBA00022679"/>
    </source>
</evidence>
<dbReference type="EC" id="2.8.1.7" evidence="3"/>
<comment type="cofactor">
    <cofactor evidence="1 10">
        <name>pyridoxal 5'-phosphate</name>
        <dbReference type="ChEBI" id="CHEBI:597326"/>
    </cofactor>
</comment>
<keyword evidence="7" id="KW-0408">Iron</keyword>
<dbReference type="AlphaFoldDB" id="F5RLD2"/>
<reference evidence="12 13" key="1">
    <citation type="submission" date="2011-04" db="EMBL/GenBank/DDBJ databases">
        <authorList>
            <person name="Muzny D."/>
            <person name="Qin X."/>
            <person name="Deng J."/>
            <person name="Jiang H."/>
            <person name="Liu Y."/>
            <person name="Qu J."/>
            <person name="Song X.-Z."/>
            <person name="Zhang L."/>
            <person name="Thornton R."/>
            <person name="Coyle M."/>
            <person name="Francisco L."/>
            <person name="Jackson L."/>
            <person name="Javaid M."/>
            <person name="Korchina V."/>
            <person name="Kovar C."/>
            <person name="Mata R."/>
            <person name="Mathew T."/>
            <person name="Ngo R."/>
            <person name="Nguyen L."/>
            <person name="Nguyen N."/>
            <person name="Okwuonu G."/>
            <person name="Ongeri F."/>
            <person name="Pham C."/>
            <person name="Simmons D."/>
            <person name="Wilczek-Boney K."/>
            <person name="Hale W."/>
            <person name="Jakkamsetti A."/>
            <person name="Pham P."/>
            <person name="Ruth R."/>
            <person name="San Lucas F."/>
            <person name="Warren J."/>
            <person name="Zhang J."/>
            <person name="Zhao Z."/>
            <person name="Zhou C."/>
            <person name="Zhu D."/>
            <person name="Lee S."/>
            <person name="Bess C."/>
            <person name="Blankenburg K."/>
            <person name="Forbes L."/>
            <person name="Fu Q."/>
            <person name="Gubbala S."/>
            <person name="Hirani K."/>
            <person name="Jayaseelan J.C."/>
            <person name="Lara F."/>
            <person name="Munidasa M."/>
            <person name="Palculict T."/>
            <person name="Patil S."/>
            <person name="Pu L.-L."/>
            <person name="Saada N."/>
            <person name="Tang L."/>
            <person name="Weissenberger G."/>
            <person name="Zhu Y."/>
            <person name="Hemphill L."/>
            <person name="Shang Y."/>
            <person name="Youmans B."/>
            <person name="Ayvaz T."/>
            <person name="Ross M."/>
            <person name="Santibanez J."/>
            <person name="Aqrawi P."/>
            <person name="Gross S."/>
            <person name="Joshi V."/>
            <person name="Fowler G."/>
            <person name="Nazareth L."/>
            <person name="Reid J."/>
            <person name="Worley K."/>
            <person name="Petrosino J."/>
            <person name="Highlander S."/>
            <person name="Gibbs R."/>
        </authorList>
    </citation>
    <scope>NUCLEOTIDE SEQUENCE [LARGE SCALE GENOMIC DNA]</scope>
    <source>
        <strain evidence="12 13">DSM 2778</strain>
    </source>
</reference>
<evidence type="ECO:0000256" key="1">
    <source>
        <dbReference type="ARBA" id="ARBA00001933"/>
    </source>
</evidence>
<evidence type="ECO:0000256" key="8">
    <source>
        <dbReference type="ARBA" id="ARBA00023014"/>
    </source>
</evidence>
<comment type="similarity">
    <text evidence="2">Belongs to the class-V pyridoxal-phosphate-dependent aminotransferase family. NifS/IscS subfamily.</text>
</comment>
<dbReference type="PROSITE" id="PS00595">
    <property type="entry name" value="AA_TRANSFER_CLASS_5"/>
    <property type="match status" value="1"/>
</dbReference>
<dbReference type="Gene3D" id="1.10.260.50">
    <property type="match status" value="1"/>
</dbReference>
<dbReference type="FunFam" id="3.40.640.10:FF:000084">
    <property type="entry name" value="IscS-like cysteine desulfurase"/>
    <property type="match status" value="1"/>
</dbReference>
<evidence type="ECO:0000256" key="9">
    <source>
        <dbReference type="ARBA" id="ARBA00050776"/>
    </source>
</evidence>
<keyword evidence="8" id="KW-0411">Iron-sulfur</keyword>
<evidence type="ECO:0000256" key="7">
    <source>
        <dbReference type="ARBA" id="ARBA00023004"/>
    </source>
</evidence>
<dbReference type="PIRSF" id="PIRSF005572">
    <property type="entry name" value="NifS"/>
    <property type="match status" value="1"/>
</dbReference>
<organism evidence="12 13">
    <name type="scientific">Centipeda periodontii DSM 2778</name>
    <dbReference type="NCBI Taxonomy" id="888060"/>
    <lineage>
        <taxon>Bacteria</taxon>
        <taxon>Bacillati</taxon>
        <taxon>Bacillota</taxon>
        <taxon>Negativicutes</taxon>
        <taxon>Selenomonadales</taxon>
        <taxon>Selenomonadaceae</taxon>
        <taxon>Centipeda</taxon>
    </lineage>
</organism>
<accession>F5RLD2</accession>
<dbReference type="Proteomes" id="UP000004067">
    <property type="component" value="Unassembled WGS sequence"/>
</dbReference>
<keyword evidence="13" id="KW-1185">Reference proteome</keyword>
<proteinExistence type="inferred from homology"/>
<dbReference type="SUPFAM" id="SSF53383">
    <property type="entry name" value="PLP-dependent transferases"/>
    <property type="match status" value="1"/>
</dbReference>
<evidence type="ECO:0000256" key="6">
    <source>
        <dbReference type="ARBA" id="ARBA00022898"/>
    </source>
</evidence>
<evidence type="ECO:0000256" key="10">
    <source>
        <dbReference type="RuleBase" id="RU004504"/>
    </source>
</evidence>
<dbReference type="Gene3D" id="3.40.640.10">
    <property type="entry name" value="Type I PLP-dependent aspartate aminotransferase-like (Major domain)"/>
    <property type="match status" value="1"/>
</dbReference>
<name>F5RLD2_9FIRM</name>